<reference evidence="1 2" key="1">
    <citation type="submission" date="2018-05" db="EMBL/GenBank/DDBJ databases">
        <title>Animal gut microbial communities from fecal samples from Wisconsin, USA.</title>
        <authorList>
            <person name="Neumann A."/>
        </authorList>
    </citation>
    <scope>NUCLEOTIDE SEQUENCE [LARGE SCALE GENOMIC DNA]</scope>
    <source>
        <strain evidence="1 2">UWS4</strain>
    </source>
</reference>
<evidence type="ECO:0000313" key="1">
    <source>
        <dbReference type="EMBL" id="PWK92232.1"/>
    </source>
</evidence>
<accession>A0ABX5LLZ8</accession>
<dbReference type="RefSeq" id="WP_106199860.1">
    <property type="nucleotide sequence ID" value="NZ_JAXEIU010000018.1"/>
</dbReference>
<proteinExistence type="predicted"/>
<organism evidence="1 2">
    <name type="scientific">Hallerella porci</name>
    <dbReference type="NCBI Taxonomy" id="1945871"/>
    <lineage>
        <taxon>Bacteria</taxon>
        <taxon>Pseudomonadati</taxon>
        <taxon>Fibrobacterota</taxon>
        <taxon>Fibrobacteria</taxon>
        <taxon>Fibrobacterales</taxon>
        <taxon>Fibrobacteraceae</taxon>
        <taxon>Hallerella</taxon>
    </lineage>
</organism>
<name>A0ABX5LLZ8_9BACT</name>
<evidence type="ECO:0008006" key="3">
    <source>
        <dbReference type="Google" id="ProtNLM"/>
    </source>
</evidence>
<comment type="caution">
    <text evidence="1">The sequence shown here is derived from an EMBL/GenBank/DDBJ whole genome shotgun (WGS) entry which is preliminary data.</text>
</comment>
<dbReference type="Proteomes" id="UP000245523">
    <property type="component" value="Unassembled WGS sequence"/>
</dbReference>
<dbReference type="EMBL" id="QGHD01000038">
    <property type="protein sequence ID" value="PWK92232.1"/>
    <property type="molecule type" value="Genomic_DNA"/>
</dbReference>
<protein>
    <recommendedName>
        <fullName evidence="3">Lipoprotein</fullName>
    </recommendedName>
</protein>
<dbReference type="PROSITE" id="PS51257">
    <property type="entry name" value="PROKAR_LIPOPROTEIN"/>
    <property type="match status" value="1"/>
</dbReference>
<evidence type="ECO:0000313" key="2">
    <source>
        <dbReference type="Proteomes" id="UP000245523"/>
    </source>
</evidence>
<sequence length="349" mass="38345">MKTKTLLVLVAASAVMFAGCKGANEKRGDSYLEEGRYQNAINSYLTAKSKGKISDEFYDNFTLAIAKRAEVESKKDAQSSLIHGFFEQAVQYLDKVQNTEKAVEIGEALSTVGLNQASSEGADLGTIIDGFAKIDTSISLINRLGGDASKVKAFRTQAENVYVSHALPEALEESDPVVKEYNLLAVELIAPQNADLKKELNKSRLATRPYFLIFGENIPNKSPLVDKWGYIMALPTFKMSATSINAEIQFWASTGNNTELDPSLIKLVSTKGDSVFAKGNKGWCEAEVIVGKKGQEKVEKKQKPFTGKGKLMNEFLCSVNVSFSYANGFVPDYIEYKDQYGVGRKYLGQ</sequence>
<gene>
    <name evidence="1" type="ORF">B0H50_13814</name>
</gene>
<keyword evidence="2" id="KW-1185">Reference proteome</keyword>